<protein>
    <submittedName>
        <fullName evidence="5">Protein toll-like</fullName>
    </submittedName>
</protein>
<dbReference type="InterPro" id="IPR050541">
    <property type="entry name" value="LRR_TM_domain-containing"/>
</dbReference>
<comment type="caution">
    <text evidence="5">The sequence shown here is derived from an EMBL/GenBank/DDBJ whole genome shotgun (WGS) entry which is preliminary data.</text>
</comment>
<dbReference type="PANTHER" id="PTHR24369:SF210">
    <property type="entry name" value="CHAOPTIN-RELATED"/>
    <property type="match status" value="1"/>
</dbReference>
<keyword evidence="2 4" id="KW-0732">Signal</keyword>
<dbReference type="AlphaFoldDB" id="A0AAV4E175"/>
<reference evidence="5 6" key="1">
    <citation type="journal article" date="2021" name="Elife">
        <title>Chloroplast acquisition without the gene transfer in kleptoplastic sea slugs, Plakobranchus ocellatus.</title>
        <authorList>
            <person name="Maeda T."/>
            <person name="Takahashi S."/>
            <person name="Yoshida T."/>
            <person name="Shimamura S."/>
            <person name="Takaki Y."/>
            <person name="Nagai Y."/>
            <person name="Toyoda A."/>
            <person name="Suzuki Y."/>
            <person name="Arimoto A."/>
            <person name="Ishii H."/>
            <person name="Satoh N."/>
            <person name="Nishiyama T."/>
            <person name="Hasebe M."/>
            <person name="Maruyama T."/>
            <person name="Minagawa J."/>
            <person name="Obokata J."/>
            <person name="Shigenobu S."/>
        </authorList>
    </citation>
    <scope>NUCLEOTIDE SEQUENCE [LARGE SCALE GENOMIC DNA]</scope>
</reference>
<keyword evidence="3" id="KW-0677">Repeat</keyword>
<dbReference type="Gene3D" id="3.80.10.10">
    <property type="entry name" value="Ribonuclease Inhibitor"/>
    <property type="match status" value="2"/>
</dbReference>
<dbReference type="GO" id="GO:0005886">
    <property type="term" value="C:plasma membrane"/>
    <property type="evidence" value="ECO:0007669"/>
    <property type="project" value="TreeGrafter"/>
</dbReference>
<dbReference type="SUPFAM" id="SSF52058">
    <property type="entry name" value="L domain-like"/>
    <property type="match status" value="1"/>
</dbReference>
<evidence type="ECO:0000256" key="2">
    <source>
        <dbReference type="ARBA" id="ARBA00022729"/>
    </source>
</evidence>
<evidence type="ECO:0000256" key="4">
    <source>
        <dbReference type="SAM" id="SignalP"/>
    </source>
</evidence>
<dbReference type="Pfam" id="PF13855">
    <property type="entry name" value="LRR_8"/>
    <property type="match status" value="1"/>
</dbReference>
<organism evidence="5 6">
    <name type="scientific">Plakobranchus ocellatus</name>
    <dbReference type="NCBI Taxonomy" id="259542"/>
    <lineage>
        <taxon>Eukaryota</taxon>
        <taxon>Metazoa</taxon>
        <taxon>Spiralia</taxon>
        <taxon>Lophotrochozoa</taxon>
        <taxon>Mollusca</taxon>
        <taxon>Gastropoda</taxon>
        <taxon>Heterobranchia</taxon>
        <taxon>Euthyneura</taxon>
        <taxon>Panpulmonata</taxon>
        <taxon>Sacoglossa</taxon>
        <taxon>Placobranchoidea</taxon>
        <taxon>Plakobranchidae</taxon>
        <taxon>Plakobranchus</taxon>
    </lineage>
</organism>
<evidence type="ECO:0000256" key="1">
    <source>
        <dbReference type="ARBA" id="ARBA00022614"/>
    </source>
</evidence>
<keyword evidence="6" id="KW-1185">Reference proteome</keyword>
<dbReference type="PROSITE" id="PS51450">
    <property type="entry name" value="LRR"/>
    <property type="match status" value="2"/>
</dbReference>
<keyword evidence="1" id="KW-0433">Leucine-rich repeat</keyword>
<name>A0AAV4E175_9GAST</name>
<proteinExistence type="predicted"/>
<feature type="signal peptide" evidence="4">
    <location>
        <begin position="1"/>
        <end position="40"/>
    </location>
</feature>
<evidence type="ECO:0000313" key="5">
    <source>
        <dbReference type="EMBL" id="GFO50093.1"/>
    </source>
</evidence>
<feature type="chain" id="PRO_5043595903" evidence="4">
    <location>
        <begin position="41"/>
        <end position="504"/>
    </location>
</feature>
<dbReference type="PANTHER" id="PTHR24369">
    <property type="entry name" value="ANTIGEN BSP, PUTATIVE-RELATED"/>
    <property type="match status" value="1"/>
</dbReference>
<accession>A0AAV4E175</accession>
<dbReference type="Proteomes" id="UP000735302">
    <property type="component" value="Unassembled WGS sequence"/>
</dbReference>
<dbReference type="InterPro" id="IPR032675">
    <property type="entry name" value="LRR_dom_sf"/>
</dbReference>
<gene>
    <name evidence="5" type="ORF">PoB_007659800</name>
</gene>
<evidence type="ECO:0000313" key="6">
    <source>
        <dbReference type="Proteomes" id="UP000735302"/>
    </source>
</evidence>
<evidence type="ECO:0000256" key="3">
    <source>
        <dbReference type="ARBA" id="ARBA00022737"/>
    </source>
</evidence>
<sequence>MAQTKHRSSQAAQAAQKNTITSKNICFSILLLTMIQRLDACQACPRECACATIEHIIMVNCSFRKLTSFPSLLDLAPPVDHHLTGRTLRGIHLFVNGNSLRYVLRNQLSDVASQLNALEIENNKHFMELPSDLFTGFGSLGGLQRLRLGPIRGNICGIINSLNSLSQIRDFSLTGSISAYKESKSIPGTENCVLDSAALPSTLRFFHLAKWGTVTIEGEAKSDLALIDLKLSGLRLVRVPLLAIKLLPSSLRHLDLSRNLITDLKHYPVPTGMRHCRLETLNLSYNRLSVLKDGMLEKCTSLRLLDVSHNPFLLSLGPDLLPKVTALTLDLSFTRVSSLEAIALDQTTVVKMFSAGLECDCERLANMFLTRIGGKTMIHGTCHHSGREVQGQRPEVTLEQFIFECSVNSEDPTTASILSHMHQTMREYLESGELEQETSKHERYTENVGNNTEQLSNKQTGGTAIKFCPFSCCTCFVASIIHGLLLCAALLTIGEGVKKYDFAK</sequence>
<dbReference type="InterPro" id="IPR001611">
    <property type="entry name" value="Leu-rich_rpt"/>
</dbReference>
<dbReference type="EMBL" id="BLXT01008583">
    <property type="protein sequence ID" value="GFO50093.1"/>
    <property type="molecule type" value="Genomic_DNA"/>
</dbReference>